<proteinExistence type="predicted"/>
<feature type="domain" description="G-protein coupled receptors family 1 profile" evidence="10">
    <location>
        <begin position="31"/>
        <end position="284"/>
    </location>
</feature>
<dbReference type="Proteomes" id="UP000663828">
    <property type="component" value="Unassembled WGS sequence"/>
</dbReference>
<evidence type="ECO:0000256" key="6">
    <source>
        <dbReference type="ARBA" id="ARBA00023136"/>
    </source>
</evidence>
<evidence type="ECO:0000256" key="7">
    <source>
        <dbReference type="ARBA" id="ARBA00023170"/>
    </source>
</evidence>
<dbReference type="PROSITE" id="PS50262">
    <property type="entry name" value="G_PROTEIN_RECEP_F1_2"/>
    <property type="match status" value="1"/>
</dbReference>
<evidence type="ECO:0000313" key="11">
    <source>
        <dbReference type="EMBL" id="CAF1535732.1"/>
    </source>
</evidence>
<evidence type="ECO:0000256" key="8">
    <source>
        <dbReference type="ARBA" id="ARBA00023224"/>
    </source>
</evidence>
<feature type="transmembrane region" description="Helical" evidence="9">
    <location>
        <begin position="133"/>
        <end position="156"/>
    </location>
</feature>
<dbReference type="GO" id="GO:0007218">
    <property type="term" value="P:neuropeptide signaling pathway"/>
    <property type="evidence" value="ECO:0007669"/>
    <property type="project" value="TreeGrafter"/>
</dbReference>
<dbReference type="PANTHER" id="PTHR24230:SF75">
    <property type="entry name" value="RELAXIN FAMILY PEPTIDE RECEPTOR 3"/>
    <property type="match status" value="1"/>
</dbReference>
<feature type="transmembrane region" description="Helical" evidence="9">
    <location>
        <begin position="264"/>
        <end position="287"/>
    </location>
</feature>
<keyword evidence="13" id="KW-1185">Reference proteome</keyword>
<dbReference type="Gene3D" id="1.20.1070.10">
    <property type="entry name" value="Rhodopsin 7-helix transmembrane proteins"/>
    <property type="match status" value="1"/>
</dbReference>
<feature type="transmembrane region" description="Helical" evidence="9">
    <location>
        <begin position="95"/>
        <end position="113"/>
    </location>
</feature>
<dbReference type="PANTHER" id="PTHR24230">
    <property type="entry name" value="G-PROTEIN COUPLED RECEPTOR"/>
    <property type="match status" value="1"/>
</dbReference>
<gene>
    <name evidence="11" type="ORF">EDS130_LOCUS44930</name>
    <name evidence="12" type="ORF">XAT740_LOCUS42228</name>
</gene>
<keyword evidence="5" id="KW-0297">G-protein coupled receptor</keyword>
<evidence type="ECO:0000313" key="14">
    <source>
        <dbReference type="Proteomes" id="UP000663852"/>
    </source>
</evidence>
<dbReference type="GO" id="GO:0008528">
    <property type="term" value="F:G protein-coupled peptide receptor activity"/>
    <property type="evidence" value="ECO:0007669"/>
    <property type="project" value="TreeGrafter"/>
</dbReference>
<keyword evidence="8" id="KW-0807">Transducer</keyword>
<evidence type="ECO:0000313" key="12">
    <source>
        <dbReference type="EMBL" id="CAF1541681.1"/>
    </source>
</evidence>
<dbReference type="SUPFAM" id="SSF81321">
    <property type="entry name" value="Family A G protein-coupled receptor-like"/>
    <property type="match status" value="1"/>
</dbReference>
<feature type="transmembrane region" description="Helical" evidence="9">
    <location>
        <begin position="176"/>
        <end position="207"/>
    </location>
</feature>
<reference evidence="11" key="1">
    <citation type="submission" date="2021-02" db="EMBL/GenBank/DDBJ databases">
        <authorList>
            <person name="Nowell W R."/>
        </authorList>
    </citation>
    <scope>NUCLEOTIDE SEQUENCE</scope>
</reference>
<dbReference type="GO" id="GO:0005886">
    <property type="term" value="C:plasma membrane"/>
    <property type="evidence" value="ECO:0007669"/>
    <property type="project" value="UniProtKB-SubCell"/>
</dbReference>
<keyword evidence="2" id="KW-1003">Cell membrane</keyword>
<evidence type="ECO:0000256" key="3">
    <source>
        <dbReference type="ARBA" id="ARBA00022692"/>
    </source>
</evidence>
<dbReference type="EMBL" id="CAJNOJ010000958">
    <property type="protein sequence ID" value="CAF1535732.1"/>
    <property type="molecule type" value="Genomic_DNA"/>
</dbReference>
<feature type="transmembrane region" description="Helical" evidence="9">
    <location>
        <begin position="52"/>
        <end position="75"/>
    </location>
</feature>
<name>A0A815VRX0_ADIRI</name>
<keyword evidence="6 9" id="KW-0472">Membrane</keyword>
<evidence type="ECO:0000259" key="10">
    <source>
        <dbReference type="PROSITE" id="PS50262"/>
    </source>
</evidence>
<feature type="transmembrane region" description="Helical" evidence="9">
    <location>
        <begin position="228"/>
        <end position="252"/>
    </location>
</feature>
<keyword evidence="3 9" id="KW-0812">Transmembrane</keyword>
<dbReference type="AlphaFoldDB" id="A0A815VRX0"/>
<evidence type="ECO:0000256" key="9">
    <source>
        <dbReference type="SAM" id="Phobius"/>
    </source>
</evidence>
<comment type="caution">
    <text evidence="11">The sequence shown here is derived from an EMBL/GenBank/DDBJ whole genome shotgun (WGS) entry which is preliminary data.</text>
</comment>
<comment type="subcellular location">
    <subcellularLocation>
        <location evidence="1">Cell membrane</location>
        <topology evidence="1">Multi-pass membrane protein</topology>
    </subcellularLocation>
</comment>
<dbReference type="EMBL" id="CAJNOR010005039">
    <property type="protein sequence ID" value="CAF1541681.1"/>
    <property type="molecule type" value="Genomic_DNA"/>
</dbReference>
<dbReference type="InterPro" id="IPR017452">
    <property type="entry name" value="GPCR_Rhodpsn_7TM"/>
</dbReference>
<evidence type="ECO:0000256" key="5">
    <source>
        <dbReference type="ARBA" id="ARBA00023040"/>
    </source>
</evidence>
<dbReference type="OrthoDB" id="10005568at2759"/>
<organism evidence="11 14">
    <name type="scientific">Adineta ricciae</name>
    <name type="common">Rotifer</name>
    <dbReference type="NCBI Taxonomy" id="249248"/>
    <lineage>
        <taxon>Eukaryota</taxon>
        <taxon>Metazoa</taxon>
        <taxon>Spiralia</taxon>
        <taxon>Gnathifera</taxon>
        <taxon>Rotifera</taxon>
        <taxon>Eurotatoria</taxon>
        <taxon>Bdelloidea</taxon>
        <taxon>Adinetida</taxon>
        <taxon>Adinetidae</taxon>
        <taxon>Adineta</taxon>
    </lineage>
</organism>
<evidence type="ECO:0000313" key="13">
    <source>
        <dbReference type="Proteomes" id="UP000663828"/>
    </source>
</evidence>
<evidence type="ECO:0000256" key="4">
    <source>
        <dbReference type="ARBA" id="ARBA00022989"/>
    </source>
</evidence>
<evidence type="ECO:0000256" key="2">
    <source>
        <dbReference type="ARBA" id="ARBA00022475"/>
    </source>
</evidence>
<sequence length="311" mass="36374">MTTSSMSFYTYLTGQITIYTGFTILIFGVIGSLLNLIVFLSLQTFRKSSCAFYLIFMSLANLLHLLMWLPGHIIIYGFENDWSATSAFLCKSRFYFFQLWILISFTSICLAMIDQFLSTSSNPLLNRCCNIKLARNVIIGSIIVWFFHGIPFALYMDIIPLSFNSNLFICVNTNTIFSIYFSFGFILLLMGILPLTVMIIFGLLTYYNVKTLAYRTVPLVRRELDKQLTQMVLVQVIFNSIILSPYIMVFIAQFDLPSNDFTQFLFLSSVNLHTFYFASPFYIYMCVSKRFRQQFKYVFYKIHFNRWRQLT</sequence>
<keyword evidence="7" id="KW-0675">Receptor</keyword>
<feature type="transmembrane region" description="Helical" evidence="9">
    <location>
        <begin position="16"/>
        <end position="40"/>
    </location>
</feature>
<dbReference type="Proteomes" id="UP000663852">
    <property type="component" value="Unassembled WGS sequence"/>
</dbReference>
<protein>
    <recommendedName>
        <fullName evidence="10">G-protein coupled receptors family 1 profile domain-containing protein</fullName>
    </recommendedName>
</protein>
<accession>A0A815VRX0</accession>
<evidence type="ECO:0000256" key="1">
    <source>
        <dbReference type="ARBA" id="ARBA00004651"/>
    </source>
</evidence>
<keyword evidence="4 9" id="KW-1133">Transmembrane helix</keyword>